<dbReference type="OrthoDB" id="9814149at2"/>
<dbReference type="PANTHER" id="PTHR37804:SF1">
    <property type="entry name" value="CDAA REGULATORY PROTEIN CDAR"/>
    <property type="match status" value="1"/>
</dbReference>
<dbReference type="CDD" id="cd20206">
    <property type="entry name" value="YbbR"/>
    <property type="match status" value="1"/>
</dbReference>
<dbReference type="Gene3D" id="2.170.120.40">
    <property type="entry name" value="YbbR-like domain"/>
    <property type="match status" value="2"/>
</dbReference>
<sequence>MDRMPGKHIIPKILALIMAAVLWIYVMNEQNPPIETSLQVPLEIRSLSTTLAAMDVPDEVKVKVRGSRSLIYGLRPQDVKAYLDLKNATEGKYTAQVSATLPNGLELLEITPDTVTITLDPISSKKMPVEIRFTGSLPPGMVVGKVTADTDLITIQGPRSLINAVDRLVATVDVDGQTTDFTASVPVTPLNKESKKQEGVLLNPSNVTVNMNLVQNVTKKMVDIKTILSGELGPGIVLKSITSEPDKVEISGDPKEVGKIDAVYTEPVNLSGIDKNVDREVKLQLGENITAARSSILLHIEVGRSVEPAKPKLP</sequence>
<gene>
    <name evidence="1" type="ORF">SAMN04490178_11557</name>
</gene>
<keyword evidence="2" id="KW-1185">Reference proteome</keyword>
<proteinExistence type="predicted"/>
<organism evidence="1 2">
    <name type="scientific">Propionispora vibrioides</name>
    <dbReference type="NCBI Taxonomy" id="112903"/>
    <lineage>
        <taxon>Bacteria</taxon>
        <taxon>Bacillati</taxon>
        <taxon>Bacillota</taxon>
        <taxon>Negativicutes</taxon>
        <taxon>Selenomonadales</taxon>
        <taxon>Sporomusaceae</taxon>
        <taxon>Propionispora</taxon>
    </lineage>
</organism>
<dbReference type="Proteomes" id="UP000198847">
    <property type="component" value="Unassembled WGS sequence"/>
</dbReference>
<dbReference type="InterPro" id="IPR053154">
    <property type="entry name" value="c-di-AMP_regulator"/>
</dbReference>
<reference evidence="1 2" key="1">
    <citation type="submission" date="2016-10" db="EMBL/GenBank/DDBJ databases">
        <authorList>
            <person name="de Groot N.N."/>
        </authorList>
    </citation>
    <scope>NUCLEOTIDE SEQUENCE [LARGE SCALE GENOMIC DNA]</scope>
    <source>
        <strain evidence="1 2">DSM 13305</strain>
    </source>
</reference>
<dbReference type="InterPro" id="IPR012505">
    <property type="entry name" value="YbbR"/>
</dbReference>
<name>A0A1H8WDK5_9FIRM</name>
<dbReference type="PANTHER" id="PTHR37804">
    <property type="entry name" value="CDAA REGULATORY PROTEIN CDAR"/>
    <property type="match status" value="1"/>
</dbReference>
<dbReference type="Gene3D" id="2.170.120.30">
    <property type="match status" value="1"/>
</dbReference>
<dbReference type="EMBL" id="FODY01000015">
    <property type="protein sequence ID" value="SEP25517.1"/>
    <property type="molecule type" value="Genomic_DNA"/>
</dbReference>
<evidence type="ECO:0000313" key="1">
    <source>
        <dbReference type="EMBL" id="SEP25517.1"/>
    </source>
</evidence>
<evidence type="ECO:0000313" key="2">
    <source>
        <dbReference type="Proteomes" id="UP000198847"/>
    </source>
</evidence>
<dbReference type="STRING" id="112903.SAMN04490178_11557"/>
<dbReference type="Pfam" id="PF07949">
    <property type="entry name" value="YbbR"/>
    <property type="match status" value="3"/>
</dbReference>
<accession>A0A1H8WDK5</accession>
<dbReference type="RefSeq" id="WP_091747993.1">
    <property type="nucleotide sequence ID" value="NZ_FODY01000015.1"/>
</dbReference>
<dbReference type="AlphaFoldDB" id="A0A1H8WDK5"/>
<protein>
    <submittedName>
        <fullName evidence="1">YbbR domain-containing protein</fullName>
    </submittedName>
</protein>